<dbReference type="InterPro" id="IPR036388">
    <property type="entry name" value="WH-like_DNA-bd_sf"/>
</dbReference>
<dbReference type="GO" id="GO:0046983">
    <property type="term" value="F:protein dimerization activity"/>
    <property type="evidence" value="ECO:0007669"/>
    <property type="project" value="InterPro"/>
</dbReference>
<comment type="subunit">
    <text evidence="3">Homodimer.</text>
</comment>
<evidence type="ECO:0000313" key="14">
    <source>
        <dbReference type="Proteomes" id="UP000000845"/>
    </source>
</evidence>
<dbReference type="InterPro" id="IPR050536">
    <property type="entry name" value="DtxR_MntR_Metal-Reg"/>
</dbReference>
<evidence type="ECO:0000256" key="9">
    <source>
        <dbReference type="ARBA" id="ARBA00023163"/>
    </source>
</evidence>
<dbReference type="AlphaFoldDB" id="D1APT8"/>
<dbReference type="PANTHER" id="PTHR33238:SF11">
    <property type="entry name" value="TRANSCRIPTIONAL REGULATOR MNTR"/>
    <property type="match status" value="1"/>
</dbReference>
<gene>
    <name evidence="13" type="ordered locus">Sterm_3281</name>
</gene>
<protein>
    <recommendedName>
        <fullName evidence="11">Manganese transport regulator</fullName>
    </recommendedName>
</protein>
<name>D1APT8_SEBTE</name>
<keyword evidence="9" id="KW-0804">Transcription</keyword>
<dbReference type="InterPro" id="IPR038157">
    <property type="entry name" value="FeoA_core_dom"/>
</dbReference>
<keyword evidence="5" id="KW-0678">Repressor</keyword>
<dbReference type="Gene3D" id="2.30.30.90">
    <property type="match status" value="1"/>
</dbReference>
<dbReference type="Pfam" id="PF02742">
    <property type="entry name" value="Fe_dep_repr_C"/>
    <property type="match status" value="1"/>
</dbReference>
<evidence type="ECO:0000256" key="1">
    <source>
        <dbReference type="ARBA" id="ARBA00004496"/>
    </source>
</evidence>
<dbReference type="InterPro" id="IPR001367">
    <property type="entry name" value="Fe_dep_repressor"/>
</dbReference>
<dbReference type="eggNOG" id="COG1321">
    <property type="taxonomic scope" value="Bacteria"/>
</dbReference>
<dbReference type="EMBL" id="CP001739">
    <property type="protein sequence ID" value="ACZ10122.1"/>
    <property type="molecule type" value="Genomic_DNA"/>
</dbReference>
<evidence type="ECO:0000256" key="8">
    <source>
        <dbReference type="ARBA" id="ARBA00023159"/>
    </source>
</evidence>
<dbReference type="InterPro" id="IPR022687">
    <property type="entry name" value="HTH_DTXR"/>
</dbReference>
<evidence type="ECO:0000256" key="6">
    <source>
        <dbReference type="ARBA" id="ARBA00023015"/>
    </source>
</evidence>
<keyword evidence="7" id="KW-0238">DNA-binding</keyword>
<reference evidence="14" key="1">
    <citation type="submission" date="2009-09" db="EMBL/GenBank/DDBJ databases">
        <title>The complete chromosome of Sebaldella termitidis ATCC 33386.</title>
        <authorList>
            <consortium name="US DOE Joint Genome Institute (JGI-PGF)"/>
            <person name="Lucas S."/>
            <person name="Copeland A."/>
            <person name="Lapidus A."/>
            <person name="Glavina del Rio T."/>
            <person name="Dalin E."/>
            <person name="Tice H."/>
            <person name="Bruce D."/>
            <person name="Goodwin L."/>
            <person name="Pitluck S."/>
            <person name="Kyrpides N."/>
            <person name="Mavromatis K."/>
            <person name="Ivanova N."/>
            <person name="Mikhailova N."/>
            <person name="Sims D."/>
            <person name="Meincke L."/>
            <person name="Brettin T."/>
            <person name="Detter J.C."/>
            <person name="Han C."/>
            <person name="Larimer F."/>
            <person name="Land M."/>
            <person name="Hauser L."/>
            <person name="Markowitz V."/>
            <person name="Cheng J.F."/>
            <person name="Hugenholtz P."/>
            <person name="Woyke T."/>
            <person name="Wu D."/>
            <person name="Eisen J.A."/>
        </authorList>
    </citation>
    <scope>NUCLEOTIDE SEQUENCE [LARGE SCALE GENOMIC DNA]</scope>
    <source>
        <strain evidence="14">ATCC 33386 / NCTC 11300</strain>
    </source>
</reference>
<keyword evidence="6" id="KW-0805">Transcription regulation</keyword>
<evidence type="ECO:0000256" key="3">
    <source>
        <dbReference type="ARBA" id="ARBA00011738"/>
    </source>
</evidence>
<dbReference type="InterPro" id="IPR036421">
    <property type="entry name" value="Fe_dep_repressor_sf"/>
</dbReference>
<evidence type="ECO:0000256" key="5">
    <source>
        <dbReference type="ARBA" id="ARBA00022491"/>
    </source>
</evidence>
<dbReference type="Proteomes" id="UP000000845">
    <property type="component" value="Chromosome"/>
</dbReference>
<evidence type="ECO:0000313" key="13">
    <source>
        <dbReference type="EMBL" id="ACZ10122.1"/>
    </source>
</evidence>
<dbReference type="GO" id="GO:0005737">
    <property type="term" value="C:cytoplasm"/>
    <property type="evidence" value="ECO:0007669"/>
    <property type="project" value="UniProtKB-SubCell"/>
</dbReference>
<dbReference type="Pfam" id="PF01325">
    <property type="entry name" value="Fe_dep_repress"/>
    <property type="match status" value="1"/>
</dbReference>
<dbReference type="PANTHER" id="PTHR33238">
    <property type="entry name" value="IRON (METAL) DEPENDENT REPRESSOR, DTXR FAMILY"/>
    <property type="match status" value="1"/>
</dbReference>
<comment type="subcellular location">
    <subcellularLocation>
        <location evidence="1">Cytoplasm</location>
    </subcellularLocation>
</comment>
<organism evidence="13 14">
    <name type="scientific">Sebaldella termitidis (strain ATCC 33386 / NCTC 11300)</name>
    <dbReference type="NCBI Taxonomy" id="526218"/>
    <lineage>
        <taxon>Bacteria</taxon>
        <taxon>Fusobacteriati</taxon>
        <taxon>Fusobacteriota</taxon>
        <taxon>Fusobacteriia</taxon>
        <taxon>Fusobacteriales</taxon>
        <taxon>Leptotrichiaceae</taxon>
        <taxon>Sebaldella</taxon>
    </lineage>
</organism>
<dbReference type="SMART" id="SM00529">
    <property type="entry name" value="HTH_DTXR"/>
    <property type="match status" value="1"/>
</dbReference>
<evidence type="ECO:0000256" key="10">
    <source>
        <dbReference type="ARBA" id="ARBA00023211"/>
    </source>
</evidence>
<dbReference type="GO" id="GO:0003700">
    <property type="term" value="F:DNA-binding transcription factor activity"/>
    <property type="evidence" value="ECO:0007669"/>
    <property type="project" value="InterPro"/>
</dbReference>
<dbReference type="GO" id="GO:0046914">
    <property type="term" value="F:transition metal ion binding"/>
    <property type="evidence" value="ECO:0007669"/>
    <property type="project" value="InterPro"/>
</dbReference>
<dbReference type="eggNOG" id="COG1918">
    <property type="taxonomic scope" value="Bacteria"/>
</dbReference>
<sequence length="214" mass="24910">MTTSIEDYLKGIYLLKENNKLNNKNLAEHLKISAASVSEMIKKLAKEGYIIIENKDIILTEKGNRLAVEVIRKHRIWEVFLVQVLNFKKDDIHEEAEKLEHATSWKVLQKLEKFLSYPKESPHGKPIIYDNEYLKLEDIVKLSEVEVNDKIVIFKIKNDADLENYLKDMHINIKDIYEVKKIDPFNGPIYLKNNSDTKAVALDAAKLIDIYKIV</sequence>
<feature type="domain" description="HTH dtxR-type" evidence="12">
    <location>
        <begin position="1"/>
        <end position="60"/>
    </location>
</feature>
<dbReference type="PROSITE" id="PS50944">
    <property type="entry name" value="HTH_DTXR"/>
    <property type="match status" value="1"/>
</dbReference>
<dbReference type="InterPro" id="IPR022689">
    <property type="entry name" value="Iron_dep_repressor"/>
</dbReference>
<dbReference type="InterPro" id="IPR007167">
    <property type="entry name" value="Fe-transptr_FeoA-like"/>
</dbReference>
<keyword evidence="8" id="KW-0010">Activator</keyword>
<dbReference type="Gene3D" id="1.10.10.10">
    <property type="entry name" value="Winged helix-like DNA-binding domain superfamily/Winged helix DNA-binding domain"/>
    <property type="match status" value="1"/>
</dbReference>
<keyword evidence="10" id="KW-0464">Manganese</keyword>
<dbReference type="KEGG" id="str:Sterm_3281"/>
<keyword evidence="4" id="KW-0963">Cytoplasm</keyword>
<keyword evidence="14" id="KW-1185">Reference proteome</keyword>
<dbReference type="Pfam" id="PF04023">
    <property type="entry name" value="FeoA"/>
    <property type="match status" value="1"/>
</dbReference>
<dbReference type="Gene3D" id="1.10.60.10">
    <property type="entry name" value="Iron dependent repressor, metal binding and dimerisation domain"/>
    <property type="match status" value="1"/>
</dbReference>
<comment type="similarity">
    <text evidence="2">Belongs to the DtxR/MntR family.</text>
</comment>
<accession>D1APT8</accession>
<evidence type="ECO:0000256" key="2">
    <source>
        <dbReference type="ARBA" id="ARBA00007871"/>
    </source>
</evidence>
<proteinExistence type="inferred from homology"/>
<dbReference type="HOGENOM" id="CLU_069532_0_2_0"/>
<evidence type="ECO:0000256" key="4">
    <source>
        <dbReference type="ARBA" id="ARBA00022490"/>
    </source>
</evidence>
<evidence type="ECO:0000259" key="12">
    <source>
        <dbReference type="PROSITE" id="PS50944"/>
    </source>
</evidence>
<dbReference type="SUPFAM" id="SSF47979">
    <property type="entry name" value="Iron-dependent repressor protein, dimerization domain"/>
    <property type="match status" value="1"/>
</dbReference>
<dbReference type="STRING" id="526218.Sterm_3281"/>
<dbReference type="GO" id="GO:0003677">
    <property type="term" value="F:DNA binding"/>
    <property type="evidence" value="ECO:0007669"/>
    <property type="project" value="UniProtKB-KW"/>
</dbReference>
<dbReference type="InterPro" id="IPR036390">
    <property type="entry name" value="WH_DNA-bd_sf"/>
</dbReference>
<evidence type="ECO:0000256" key="11">
    <source>
        <dbReference type="ARBA" id="ARBA00032593"/>
    </source>
</evidence>
<evidence type="ECO:0000256" key="7">
    <source>
        <dbReference type="ARBA" id="ARBA00023125"/>
    </source>
</evidence>
<dbReference type="RefSeq" id="WP_012862704.1">
    <property type="nucleotide sequence ID" value="NC_013517.1"/>
</dbReference>
<reference evidence="13 14" key="2">
    <citation type="journal article" date="2010" name="Stand. Genomic Sci.">
        <title>Complete genome sequence of Sebaldella termitidis type strain (NCTC 11300).</title>
        <authorList>
            <person name="Harmon-Smith M."/>
            <person name="Celia L."/>
            <person name="Chertkov O."/>
            <person name="Lapidus A."/>
            <person name="Copeland A."/>
            <person name="Glavina Del Rio T."/>
            <person name="Nolan M."/>
            <person name="Lucas S."/>
            <person name="Tice H."/>
            <person name="Cheng J.F."/>
            <person name="Han C."/>
            <person name="Detter J.C."/>
            <person name="Bruce D."/>
            <person name="Goodwin L."/>
            <person name="Pitluck S."/>
            <person name="Pati A."/>
            <person name="Liolios K."/>
            <person name="Ivanova N."/>
            <person name="Mavromatis K."/>
            <person name="Mikhailova N."/>
            <person name="Chen A."/>
            <person name="Palaniappan K."/>
            <person name="Land M."/>
            <person name="Hauser L."/>
            <person name="Chang Y.J."/>
            <person name="Jeffries C.D."/>
            <person name="Brettin T."/>
            <person name="Goker M."/>
            <person name="Beck B."/>
            <person name="Bristow J."/>
            <person name="Eisen J.A."/>
            <person name="Markowitz V."/>
            <person name="Hugenholtz P."/>
            <person name="Kyrpides N.C."/>
            <person name="Klenk H.P."/>
            <person name="Chen F."/>
        </authorList>
    </citation>
    <scope>NUCLEOTIDE SEQUENCE [LARGE SCALE GENOMIC DNA]</scope>
    <source>
        <strain evidence="14">ATCC 33386 / NCTC 11300</strain>
    </source>
</reference>
<dbReference type="SUPFAM" id="SSF46785">
    <property type="entry name" value="Winged helix' DNA-binding domain"/>
    <property type="match status" value="1"/>
</dbReference>